<gene>
    <name evidence="1" type="ORF">FocTR4_00012233</name>
</gene>
<organism evidence="1 2">
    <name type="scientific">Fusarium oxysporum f. sp. cubense</name>
    <dbReference type="NCBI Taxonomy" id="61366"/>
    <lineage>
        <taxon>Eukaryota</taxon>
        <taxon>Fungi</taxon>
        <taxon>Dikarya</taxon>
        <taxon>Ascomycota</taxon>
        <taxon>Pezizomycotina</taxon>
        <taxon>Sordariomycetes</taxon>
        <taxon>Hypocreomycetidae</taxon>
        <taxon>Hypocreales</taxon>
        <taxon>Nectriaceae</taxon>
        <taxon>Fusarium</taxon>
        <taxon>Fusarium oxysporum species complex</taxon>
    </lineage>
</organism>
<proteinExistence type="predicted"/>
<evidence type="ECO:0000313" key="1">
    <source>
        <dbReference type="EMBL" id="TXB97255.1"/>
    </source>
</evidence>
<protein>
    <submittedName>
        <fullName evidence="1">Uncharacterized protein</fullName>
    </submittedName>
</protein>
<dbReference type="Proteomes" id="UP000321331">
    <property type="component" value="Unassembled WGS sequence"/>
</dbReference>
<reference evidence="1 2" key="1">
    <citation type="submission" date="2019-07" db="EMBL/GenBank/DDBJ databases">
        <title>The First High-Quality Draft Genome Sequence of the Causal Agent of the Current Panama Disease Epidemic.</title>
        <authorList>
            <person name="Warmington R.J."/>
            <person name="Kay W."/>
            <person name="Jeffries A."/>
            <person name="Bebber D."/>
            <person name="Moore K."/>
            <person name="Studholme D.J."/>
        </authorList>
    </citation>
    <scope>NUCLEOTIDE SEQUENCE [LARGE SCALE GENOMIC DNA]</scope>
    <source>
        <strain evidence="1 2">TR4</strain>
    </source>
</reference>
<dbReference type="EMBL" id="VMNF01000014">
    <property type="protein sequence ID" value="TXB97255.1"/>
    <property type="molecule type" value="Genomic_DNA"/>
</dbReference>
<comment type="caution">
    <text evidence="1">The sequence shown here is derived from an EMBL/GenBank/DDBJ whole genome shotgun (WGS) entry which is preliminary data.</text>
</comment>
<dbReference type="AlphaFoldDB" id="A0A5C6SFF9"/>
<name>A0A5C6SFF9_FUSOC</name>
<accession>A0A5C6SFF9</accession>
<sequence>MTAIEPLAESESLGKKLVGICNVFYQFTSTAVTRPSMASDAVYQGPSSGPTFGESGVAREDHMSPTYLSTSMDDIEFGQGFDNLASFIEPHMPFN</sequence>
<evidence type="ECO:0000313" key="2">
    <source>
        <dbReference type="Proteomes" id="UP000321331"/>
    </source>
</evidence>